<dbReference type="PANTHER" id="PTHR23077:SF12">
    <property type="entry name" value="PEROXISOMAL ATPASE PEX1"/>
    <property type="match status" value="1"/>
</dbReference>
<dbReference type="SUPFAM" id="SSF52540">
    <property type="entry name" value="P-loop containing nucleoside triphosphate hydrolases"/>
    <property type="match status" value="2"/>
</dbReference>
<dbReference type="EMBL" id="NBCO01000001">
    <property type="protein sequence ID" value="ORC93756.1"/>
    <property type="molecule type" value="Genomic_DNA"/>
</dbReference>
<feature type="domain" description="AAA+ ATPase" evidence="9">
    <location>
        <begin position="614"/>
        <end position="750"/>
    </location>
</feature>
<evidence type="ECO:0000313" key="11">
    <source>
        <dbReference type="Proteomes" id="UP000192257"/>
    </source>
</evidence>
<dbReference type="InterPro" id="IPR050168">
    <property type="entry name" value="AAA_ATPase_domain"/>
</dbReference>
<evidence type="ECO:0000313" key="10">
    <source>
        <dbReference type="EMBL" id="ORC93756.1"/>
    </source>
</evidence>
<evidence type="ECO:0000256" key="8">
    <source>
        <dbReference type="ARBA" id="ARBA00034532"/>
    </source>
</evidence>
<evidence type="ECO:0000256" key="4">
    <source>
        <dbReference type="ARBA" id="ARBA00022801"/>
    </source>
</evidence>
<dbReference type="RefSeq" id="XP_028887822.1">
    <property type="nucleotide sequence ID" value="XM_029021314.1"/>
</dbReference>
<comment type="caution">
    <text evidence="10">The sequence shown here is derived from an EMBL/GenBank/DDBJ whole genome shotgun (WGS) entry which is preliminary data.</text>
</comment>
<evidence type="ECO:0000256" key="1">
    <source>
        <dbReference type="ARBA" id="ARBA00004370"/>
    </source>
</evidence>
<dbReference type="InterPro" id="IPR027417">
    <property type="entry name" value="P-loop_NTPase"/>
</dbReference>
<evidence type="ECO:0000256" key="3">
    <source>
        <dbReference type="ARBA" id="ARBA00022741"/>
    </source>
</evidence>
<feature type="domain" description="AAA+ ATPase" evidence="9">
    <location>
        <begin position="359"/>
        <end position="498"/>
    </location>
</feature>
<gene>
    <name evidence="10" type="ORF">TM35_000016330</name>
</gene>
<dbReference type="Proteomes" id="UP000192257">
    <property type="component" value="Unassembled WGS sequence"/>
</dbReference>
<dbReference type="STRING" id="67003.A0A1X0PA10"/>
<keyword evidence="3" id="KW-0547">Nucleotide-binding</keyword>
<dbReference type="GO" id="GO:0016558">
    <property type="term" value="P:protein import into peroxisome matrix"/>
    <property type="evidence" value="ECO:0007669"/>
    <property type="project" value="TreeGrafter"/>
</dbReference>
<dbReference type="InterPro" id="IPR003959">
    <property type="entry name" value="ATPase_AAA_core"/>
</dbReference>
<dbReference type="InterPro" id="IPR003960">
    <property type="entry name" value="ATPase_AAA_CS"/>
</dbReference>
<organism evidence="10 11">
    <name type="scientific">Trypanosoma theileri</name>
    <dbReference type="NCBI Taxonomy" id="67003"/>
    <lineage>
        <taxon>Eukaryota</taxon>
        <taxon>Discoba</taxon>
        <taxon>Euglenozoa</taxon>
        <taxon>Kinetoplastea</taxon>
        <taxon>Metakinetoplastina</taxon>
        <taxon>Trypanosomatida</taxon>
        <taxon>Trypanosomatidae</taxon>
        <taxon>Trypanosoma</taxon>
    </lineage>
</organism>
<dbReference type="VEuPathDB" id="TriTrypDB:TM35_000016330"/>
<keyword evidence="11" id="KW-1185">Reference proteome</keyword>
<protein>
    <recommendedName>
        <fullName evidence="8">Peroxisomal ATPase PEX1</fullName>
    </recommendedName>
    <alternativeName>
        <fullName evidence="7">Peroxin-1</fullName>
    </alternativeName>
</protein>
<accession>A0A1X0PA10</accession>
<dbReference type="Gene3D" id="1.10.8.60">
    <property type="match status" value="1"/>
</dbReference>
<dbReference type="GO" id="GO:0016887">
    <property type="term" value="F:ATP hydrolysis activity"/>
    <property type="evidence" value="ECO:0007669"/>
    <property type="project" value="InterPro"/>
</dbReference>
<evidence type="ECO:0000256" key="6">
    <source>
        <dbReference type="ARBA" id="ARBA00023136"/>
    </source>
</evidence>
<keyword evidence="4" id="KW-0378">Hydrolase</keyword>
<name>A0A1X0PA10_9TRYP</name>
<dbReference type="SMART" id="SM00382">
    <property type="entry name" value="AAA"/>
    <property type="match status" value="2"/>
</dbReference>
<dbReference type="FunFam" id="3.40.50.300:FF:000149">
    <property type="entry name" value="Nuclear valosin-containing protein-like"/>
    <property type="match status" value="1"/>
</dbReference>
<dbReference type="GO" id="GO:0005778">
    <property type="term" value="C:peroxisomal membrane"/>
    <property type="evidence" value="ECO:0007669"/>
    <property type="project" value="TreeGrafter"/>
</dbReference>
<dbReference type="GO" id="GO:0005829">
    <property type="term" value="C:cytosol"/>
    <property type="evidence" value="ECO:0007669"/>
    <property type="project" value="TreeGrafter"/>
</dbReference>
<dbReference type="Pfam" id="PF09262">
    <property type="entry name" value="PEX-1N"/>
    <property type="match status" value="1"/>
</dbReference>
<dbReference type="PANTHER" id="PTHR23077">
    <property type="entry name" value="AAA-FAMILY ATPASE"/>
    <property type="match status" value="1"/>
</dbReference>
<dbReference type="OrthoDB" id="2187at2759"/>
<dbReference type="InterPro" id="IPR015342">
    <property type="entry name" value="PEX1-N_C-lobe"/>
</dbReference>
<reference evidence="10 11" key="1">
    <citation type="submission" date="2017-03" db="EMBL/GenBank/DDBJ databases">
        <title>An alternative strategy for trypanosome survival in the mammalian bloodstream revealed through genome and transcriptome analysis of the ubiquitous bovine parasite Trypanosoma (Megatrypanum) theileri.</title>
        <authorList>
            <person name="Kelly S."/>
            <person name="Ivens A."/>
            <person name="Mott A."/>
            <person name="O'Neill E."/>
            <person name="Emms D."/>
            <person name="Macleod O."/>
            <person name="Voorheis P."/>
            <person name="Matthews J."/>
            <person name="Matthews K."/>
            <person name="Carrington M."/>
        </authorList>
    </citation>
    <scope>NUCLEOTIDE SEQUENCE [LARGE SCALE GENOMIC DNA]</scope>
    <source>
        <strain evidence="10">Edinburgh</strain>
    </source>
</reference>
<dbReference type="GO" id="GO:0005524">
    <property type="term" value="F:ATP binding"/>
    <property type="evidence" value="ECO:0007669"/>
    <property type="project" value="UniProtKB-KW"/>
</dbReference>
<proteinExistence type="inferred from homology"/>
<dbReference type="SUPFAM" id="SSF54585">
    <property type="entry name" value="Cdc48 domain 2-like"/>
    <property type="match status" value="1"/>
</dbReference>
<dbReference type="Gene3D" id="3.40.50.300">
    <property type="entry name" value="P-loop containing nucleotide triphosphate hydrolases"/>
    <property type="match status" value="2"/>
</dbReference>
<evidence type="ECO:0000256" key="5">
    <source>
        <dbReference type="ARBA" id="ARBA00022840"/>
    </source>
</evidence>
<evidence type="ECO:0000256" key="7">
    <source>
        <dbReference type="ARBA" id="ARBA00032509"/>
    </source>
</evidence>
<keyword evidence="5" id="KW-0067">ATP-binding</keyword>
<dbReference type="PROSITE" id="PS00674">
    <property type="entry name" value="AAA"/>
    <property type="match status" value="1"/>
</dbReference>
<keyword evidence="6" id="KW-0472">Membrane</keyword>
<comment type="similarity">
    <text evidence="2">Belongs to the AAA ATPase family.</text>
</comment>
<dbReference type="Gene3D" id="3.10.330.10">
    <property type="match status" value="1"/>
</dbReference>
<dbReference type="GeneID" id="39981094"/>
<comment type="subcellular location">
    <subcellularLocation>
        <location evidence="1">Membrane</location>
    </subcellularLocation>
</comment>
<evidence type="ECO:0000256" key="2">
    <source>
        <dbReference type="ARBA" id="ARBA00006914"/>
    </source>
</evidence>
<sequence>MQRTSFEVSIDPSRTDAFVRVSANYINSNLIPYFGGNLPPVVPLCLSDGKKNVYVGCLTHQPHNLQPFKLLISIALSEDIGLQDGKFVQCIPVYNPIRASKVLVSPTSVDDSEVVEQNASRIEGQLLRQVQVVYPGMTLSVAVFSGVHAKVTVQKIEDENGQEITSNCAVMFDGTEFVIATRARQIIQNETPKWTVLRSITHNYYEKKISNVKMEAFFYVNSVTAKRYNWSEGNIVGFWDLARMSKLIESKQLTPSFFRSNAWKAPIRLTETLPDGVCLCMVFDRATNVVVFPNPDEAIPNITEKDTTHGDFNFYPENTLKYEEIVKVHEDASRELLQHLKNWFGNGNGSNSNHNFYGNNGNILLCGAKGYGKTAILGAVLNQLCDVHVCFVQCSSSTKLLSLLQEALIECVMCAPSVLVLDNFDAIAPLQKEGSLSAISGTTKSMLEETLRCFTETLTLSGRSSVVVIAKCGNREDVHESLRSASCFPKVIKVEALNRKTRMALLQQLFPNESTEMVEELGTLMDNYTPFDIKKVSARIKSSFKDGKIPSLTSIKETIASFTPLSHTGITFLKGEKQSLNSIGGLSVAKKVLYDTLVLPMKNPALFSRLPLKTRSGVLLYGPPGCGKTFVVESIVNAEDLHCIVVNGPEIFGKYIGQSEQKIRDIFERAQAAAPCVIFFDEFDSVAPQRGVDNSGVTDRVVNQLLCYLDGVEGRKDVYVVAASSRPDLIDAALLRPGRLDKLVQCPLPSLEERLEILNNSFKKTSANLTQDEIETIAKETENWTPADLVGLVSSANLFVTRRVIDKLSLGETMEVSSEANFALANIGSGTTREKIEDSLKTLLGITKQKQNIDVVTQIVMGDVRSAMELARPSLSQKEILKYERIHHLFSGENKGEKRTEMGKKLVFQ</sequence>
<dbReference type="Pfam" id="PF00004">
    <property type="entry name" value="AAA"/>
    <property type="match status" value="2"/>
</dbReference>
<dbReference type="InterPro" id="IPR003593">
    <property type="entry name" value="AAA+_ATPase"/>
</dbReference>
<dbReference type="AlphaFoldDB" id="A0A1X0PA10"/>
<dbReference type="InterPro" id="IPR029067">
    <property type="entry name" value="CDC48_domain_2-like_sf"/>
</dbReference>
<evidence type="ECO:0000259" key="9">
    <source>
        <dbReference type="SMART" id="SM00382"/>
    </source>
</evidence>